<organism evidence="1 2">
    <name type="scientific">Paludisphaera borealis</name>
    <dbReference type="NCBI Taxonomy" id="1387353"/>
    <lineage>
        <taxon>Bacteria</taxon>
        <taxon>Pseudomonadati</taxon>
        <taxon>Planctomycetota</taxon>
        <taxon>Planctomycetia</taxon>
        <taxon>Isosphaerales</taxon>
        <taxon>Isosphaeraceae</taxon>
        <taxon>Paludisphaera</taxon>
    </lineage>
</organism>
<dbReference type="Pfam" id="PF03069">
    <property type="entry name" value="FmdA_AmdA"/>
    <property type="match status" value="2"/>
</dbReference>
<dbReference type="EC" id="3.5.1.49" evidence="1"/>
<dbReference type="Proteomes" id="UP000186309">
    <property type="component" value="Plasmid PALBO1"/>
</dbReference>
<dbReference type="AlphaFoldDB" id="A0A1U7CZ68"/>
<dbReference type="OrthoDB" id="9811740at2"/>
<dbReference type="Gene3D" id="3.10.28.20">
    <property type="entry name" value="Acetamidase/Formamidase-like domains"/>
    <property type="match status" value="1"/>
</dbReference>
<accession>A0A1U7CZ68</accession>
<name>A0A1U7CZ68_9BACT</name>
<dbReference type="KEGG" id="pbor:BSF38_10034"/>
<proteinExistence type="predicted"/>
<gene>
    <name evidence="1" type="primary">fmdA</name>
    <name evidence="1" type="ORF">BSF38_10034</name>
</gene>
<keyword evidence="1" id="KW-0614">Plasmid</keyword>
<dbReference type="InterPro" id="IPR004304">
    <property type="entry name" value="FmdA_AmdA"/>
</dbReference>
<keyword evidence="1" id="KW-0378">Hydrolase</keyword>
<dbReference type="EMBL" id="CP019083">
    <property type="protein sequence ID" value="APW64250.1"/>
    <property type="molecule type" value="Genomic_DNA"/>
</dbReference>
<evidence type="ECO:0000313" key="2">
    <source>
        <dbReference type="Proteomes" id="UP000186309"/>
    </source>
</evidence>
<dbReference type="GO" id="GO:0004328">
    <property type="term" value="F:formamidase activity"/>
    <property type="evidence" value="ECO:0007669"/>
    <property type="project" value="UniProtKB-EC"/>
</dbReference>
<keyword evidence="2" id="KW-1185">Reference proteome</keyword>
<dbReference type="Gene3D" id="2.60.120.580">
    <property type="entry name" value="Acetamidase/Formamidase-like domains"/>
    <property type="match status" value="1"/>
</dbReference>
<geneLocation type="plasmid" evidence="2">
    <name>palbo1</name>
</geneLocation>
<sequence length="295" mass="32088">MQRLAIGPLYYEFSRHYSPRLRIRPGETIVVATEDALSGQIRTNDDRRDKVAMPYSNPLTGPIAVEGAEPGDSLAVTIHEIRPTGGQAATRTAEPKQLCEWLGTDCPHGAHVCPIRDGLIYWSDTVTIPYAPMIGCIGTAPDWGCPTTLPAGPHGGNLDILETAPGNTVYLPVFVTDGLLYLGDLHAAMGHGELSATGLEMAGETTLTVDLLKQSRLAWPRIESPEEIMAVVSGPPMERSIAQAYAQLILWMESSYGWDRWRAYDLLTHVGRISVGYYGLGTVAAKVEKRYLAGK</sequence>
<protein>
    <submittedName>
        <fullName evidence="1">Formamidase</fullName>
        <ecNumber evidence="1">3.5.1.49</ecNumber>
    </submittedName>
</protein>
<evidence type="ECO:0000313" key="1">
    <source>
        <dbReference type="EMBL" id="APW64250.1"/>
    </source>
</evidence>
<dbReference type="PANTHER" id="PTHR31891">
    <property type="entry name" value="FORMAMIDASE C869.04-RELATED"/>
    <property type="match status" value="1"/>
</dbReference>
<reference evidence="1 2" key="1">
    <citation type="submission" date="2016-12" db="EMBL/GenBank/DDBJ databases">
        <title>Comparative genomics of four Isosphaeraceae planctomycetes: a common pool of plasmids and glycoside hydrolase genes.</title>
        <authorList>
            <person name="Ivanova A."/>
        </authorList>
    </citation>
    <scope>NUCLEOTIDE SEQUENCE [LARGE SCALE GENOMIC DNA]</scope>
    <source>
        <strain evidence="1 2">PX4</strain>
        <plasmid evidence="2">palbo1</plasmid>
    </source>
</reference>
<dbReference type="RefSeq" id="WP_076351692.1">
    <property type="nucleotide sequence ID" value="NZ_CP019083.1"/>
</dbReference>
<dbReference type="SUPFAM" id="SSF141130">
    <property type="entry name" value="Acetamidase/Formamidase-like"/>
    <property type="match status" value="1"/>
</dbReference>
<dbReference type="PANTHER" id="PTHR31891:SF1">
    <property type="entry name" value="FORMAMIDASE C869.04-RELATED"/>
    <property type="match status" value="1"/>
</dbReference>